<accession>V4CH20</accession>
<dbReference type="GO" id="GO:0005743">
    <property type="term" value="C:mitochondrial inner membrane"/>
    <property type="evidence" value="ECO:0007669"/>
    <property type="project" value="UniProtKB-SubCell"/>
</dbReference>
<dbReference type="InterPro" id="IPR008689">
    <property type="entry name" value="ATP_synth_F0_dsu_mt"/>
</dbReference>
<evidence type="ECO:0000256" key="2">
    <source>
        <dbReference type="ARBA" id="ARBA00006842"/>
    </source>
</evidence>
<keyword evidence="6 10" id="KW-0999">Mitochondrion inner membrane</keyword>
<dbReference type="GO" id="GO:0015986">
    <property type="term" value="P:proton motive force-driven ATP synthesis"/>
    <property type="evidence" value="ECO:0007669"/>
    <property type="project" value="UniProtKB-UniRule"/>
</dbReference>
<feature type="region of interest" description="Disordered" evidence="11">
    <location>
        <begin position="157"/>
        <end position="191"/>
    </location>
</feature>
<evidence type="ECO:0000256" key="3">
    <source>
        <dbReference type="ARBA" id="ARBA00022448"/>
    </source>
</evidence>
<dbReference type="Pfam" id="PF05873">
    <property type="entry name" value="Mt_ATP-synt_D"/>
    <property type="match status" value="1"/>
</dbReference>
<evidence type="ECO:0000256" key="4">
    <source>
        <dbReference type="ARBA" id="ARBA00022547"/>
    </source>
</evidence>
<dbReference type="PANTHER" id="PTHR12700">
    <property type="entry name" value="ATP SYNTHASE SUBUNIT D, MITOCHONDRIAL"/>
    <property type="match status" value="1"/>
</dbReference>
<comment type="subcellular location">
    <subcellularLocation>
        <location evidence="1 10">Mitochondrion inner membrane</location>
    </subcellularLocation>
</comment>
<proteinExistence type="inferred from homology"/>
<keyword evidence="3 10" id="KW-0813">Transport</keyword>
<keyword evidence="9 10" id="KW-0472">Membrane</keyword>
<dbReference type="Proteomes" id="UP000030746">
    <property type="component" value="Unassembled WGS sequence"/>
</dbReference>
<evidence type="ECO:0000256" key="1">
    <source>
        <dbReference type="ARBA" id="ARBA00004273"/>
    </source>
</evidence>
<dbReference type="SUPFAM" id="SSF161065">
    <property type="entry name" value="ATP synthase D chain-like"/>
    <property type="match status" value="1"/>
</dbReference>
<evidence type="ECO:0000256" key="7">
    <source>
        <dbReference type="ARBA" id="ARBA00023065"/>
    </source>
</evidence>
<dbReference type="Gene3D" id="6.10.280.70">
    <property type="match status" value="1"/>
</dbReference>
<evidence type="ECO:0000313" key="13">
    <source>
        <dbReference type="Proteomes" id="UP000030746"/>
    </source>
</evidence>
<dbReference type="KEGG" id="lgi:LOTGIDRAFT_203482"/>
<keyword evidence="13" id="KW-1185">Reference proteome</keyword>
<evidence type="ECO:0000256" key="6">
    <source>
        <dbReference type="ARBA" id="ARBA00022792"/>
    </source>
</evidence>
<dbReference type="RefSeq" id="XP_009048014.1">
    <property type="nucleotide sequence ID" value="XM_009049766.1"/>
</dbReference>
<reference evidence="12 13" key="1">
    <citation type="journal article" date="2013" name="Nature">
        <title>Insights into bilaterian evolution from three spiralian genomes.</title>
        <authorList>
            <person name="Simakov O."/>
            <person name="Marletaz F."/>
            <person name="Cho S.J."/>
            <person name="Edsinger-Gonzales E."/>
            <person name="Havlak P."/>
            <person name="Hellsten U."/>
            <person name="Kuo D.H."/>
            <person name="Larsson T."/>
            <person name="Lv J."/>
            <person name="Arendt D."/>
            <person name="Savage R."/>
            <person name="Osoegawa K."/>
            <person name="de Jong P."/>
            <person name="Grimwood J."/>
            <person name="Chapman J.A."/>
            <person name="Shapiro H."/>
            <person name="Aerts A."/>
            <person name="Otillar R.P."/>
            <person name="Terry A.Y."/>
            <person name="Boore J.L."/>
            <person name="Grigoriev I.V."/>
            <person name="Lindberg D.R."/>
            <person name="Seaver E.C."/>
            <person name="Weisblat D.A."/>
            <person name="Putnam N.H."/>
            <person name="Rokhsar D.S."/>
        </authorList>
    </citation>
    <scope>NUCLEOTIDE SEQUENCE [LARGE SCALE GENOMIC DNA]</scope>
</reference>
<dbReference type="GO" id="GO:0045259">
    <property type="term" value="C:proton-transporting ATP synthase complex"/>
    <property type="evidence" value="ECO:0007669"/>
    <property type="project" value="UniProtKB-KW"/>
</dbReference>
<comment type="function">
    <text evidence="10">Mitochondrial membrane ATP synthase (F(1)F(0) ATP synthase or Complex V) produces ATP from ADP in the presence of a proton gradient across the membrane which is generated by electron transport complexes of the respiratory chain. F-type ATPases consist of two structural domains, F(1) - containing the extramembraneous catalytic core, and F(0) - containing the membrane proton channel, linked together by a central stalk and a peripheral stalk. During catalysis, ATP synthesis in the catalytic domain of F(1) is coupled via a rotary mechanism of the central stalk subunits to proton translocation.</text>
</comment>
<keyword evidence="5 10" id="KW-0375">Hydrogen ion transport</keyword>
<comment type="similarity">
    <text evidence="2 10">Belongs to the ATPase d subunit family.</text>
</comment>
<dbReference type="GO" id="GO:0015078">
    <property type="term" value="F:proton transmembrane transporter activity"/>
    <property type="evidence" value="ECO:0007669"/>
    <property type="project" value="InterPro"/>
</dbReference>
<evidence type="ECO:0000256" key="10">
    <source>
        <dbReference type="PIRNR" id="PIRNR005514"/>
    </source>
</evidence>
<dbReference type="HOGENOM" id="CLU_130600_0_0_1"/>
<evidence type="ECO:0000256" key="11">
    <source>
        <dbReference type="SAM" id="MobiDB-lite"/>
    </source>
</evidence>
<evidence type="ECO:0000256" key="5">
    <source>
        <dbReference type="ARBA" id="ARBA00022781"/>
    </source>
</evidence>
<dbReference type="AlphaFoldDB" id="V4CH20"/>
<evidence type="ECO:0000256" key="8">
    <source>
        <dbReference type="ARBA" id="ARBA00023128"/>
    </source>
</evidence>
<keyword evidence="4" id="KW-0138">CF(0)</keyword>
<gene>
    <name evidence="12" type="ORF">LOTGIDRAFT_203482</name>
</gene>
<dbReference type="InterPro" id="IPR036228">
    <property type="entry name" value="ATP_synth_F0_dsu_sf_mt"/>
</dbReference>
<organism evidence="12 13">
    <name type="scientific">Lottia gigantea</name>
    <name type="common">Giant owl limpet</name>
    <dbReference type="NCBI Taxonomy" id="225164"/>
    <lineage>
        <taxon>Eukaryota</taxon>
        <taxon>Metazoa</taxon>
        <taxon>Spiralia</taxon>
        <taxon>Lophotrochozoa</taxon>
        <taxon>Mollusca</taxon>
        <taxon>Gastropoda</taxon>
        <taxon>Patellogastropoda</taxon>
        <taxon>Lottioidea</taxon>
        <taxon>Lottiidae</taxon>
        <taxon>Lottia</taxon>
    </lineage>
</organism>
<evidence type="ECO:0000313" key="12">
    <source>
        <dbReference type="EMBL" id="ESP01380.1"/>
    </source>
</evidence>
<evidence type="ECO:0000256" key="9">
    <source>
        <dbReference type="ARBA" id="ARBA00023136"/>
    </source>
</evidence>
<keyword evidence="8 10" id="KW-0496">Mitochondrion</keyword>
<keyword evidence="7 10" id="KW-0406">Ion transport</keyword>
<dbReference type="EMBL" id="KB200521">
    <property type="protein sequence ID" value="ESP01380.1"/>
    <property type="molecule type" value="Genomic_DNA"/>
</dbReference>
<dbReference type="GeneID" id="20245609"/>
<sequence>MASTAVRRVGKSVVDWAAFKERVPQNQIDPFRVLKQRSDIYVNRVNKYPESLPKIDFTFYRNALGALPMIDQFEKSYSSIEVPYPKDKDNVIKALEEQEKLSAEKREQFKKEMVEKTKISQYVLDNIHLVPPPEEMNIEMYYYFFPERAIDPENRPTVFPHTKSAQPDGNEGNVIHNSELHALSSFEKTSS</sequence>
<dbReference type="STRING" id="225164.V4CH20"/>
<name>V4CH20_LOTGI</name>
<dbReference type="CTD" id="20245609"/>
<protein>
    <recommendedName>
        <fullName evidence="10">ATP synthase subunit d, mitochondrial</fullName>
    </recommendedName>
</protein>
<dbReference type="OMA" id="VSKGRWA"/>
<dbReference type="PIRSF" id="PIRSF005514">
    <property type="entry name" value="ATPase_F0_D_mt"/>
    <property type="match status" value="1"/>
</dbReference>
<dbReference type="OrthoDB" id="35799at2759"/>